<name>A0ABU1SGP5_9MICO</name>
<evidence type="ECO:0000313" key="2">
    <source>
        <dbReference type="Proteomes" id="UP001259347"/>
    </source>
</evidence>
<keyword evidence="2" id="KW-1185">Reference proteome</keyword>
<gene>
    <name evidence="1" type="ORF">J2Y69_003338</name>
</gene>
<protein>
    <submittedName>
        <fullName evidence="1">Uncharacterized protein</fullName>
    </submittedName>
</protein>
<dbReference type="Proteomes" id="UP001259347">
    <property type="component" value="Unassembled WGS sequence"/>
</dbReference>
<comment type="caution">
    <text evidence="1">The sequence shown here is derived from an EMBL/GenBank/DDBJ whole genome shotgun (WGS) entry which is preliminary data.</text>
</comment>
<sequence length="39" mass="3975">MIPDPEDLAATIYVPVVGSRPVPFLAVGDPPLPGLGDTS</sequence>
<dbReference type="EMBL" id="JAVDUM010000017">
    <property type="protein sequence ID" value="MDR6868714.1"/>
    <property type="molecule type" value="Genomic_DNA"/>
</dbReference>
<reference evidence="1 2" key="1">
    <citation type="submission" date="2023-07" db="EMBL/GenBank/DDBJ databases">
        <title>Sorghum-associated microbial communities from plants grown in Nebraska, USA.</title>
        <authorList>
            <person name="Schachtman D."/>
        </authorList>
    </citation>
    <scope>NUCLEOTIDE SEQUENCE [LARGE SCALE GENOMIC DNA]</scope>
    <source>
        <strain evidence="1 2">2980</strain>
    </source>
</reference>
<accession>A0ABU1SGP5</accession>
<organism evidence="1 2">
    <name type="scientific">Microbacterium resistens</name>
    <dbReference type="NCBI Taxonomy" id="156977"/>
    <lineage>
        <taxon>Bacteria</taxon>
        <taxon>Bacillati</taxon>
        <taxon>Actinomycetota</taxon>
        <taxon>Actinomycetes</taxon>
        <taxon>Micrococcales</taxon>
        <taxon>Microbacteriaceae</taxon>
        <taxon>Microbacterium</taxon>
    </lineage>
</organism>
<proteinExistence type="predicted"/>
<evidence type="ECO:0000313" key="1">
    <source>
        <dbReference type="EMBL" id="MDR6868714.1"/>
    </source>
</evidence>